<organism evidence="2">
    <name type="scientific">viral metagenome</name>
    <dbReference type="NCBI Taxonomy" id="1070528"/>
    <lineage>
        <taxon>unclassified sequences</taxon>
        <taxon>metagenomes</taxon>
        <taxon>organismal metagenomes</taxon>
    </lineage>
</organism>
<keyword evidence="1" id="KW-1133">Transmembrane helix</keyword>
<name>A0A6C0CL06_9ZZZZ</name>
<evidence type="ECO:0000256" key="1">
    <source>
        <dbReference type="SAM" id="Phobius"/>
    </source>
</evidence>
<protein>
    <submittedName>
        <fullName evidence="2">Uncharacterized protein</fullName>
    </submittedName>
</protein>
<dbReference type="AlphaFoldDB" id="A0A6C0CL06"/>
<accession>A0A6C0CL06</accession>
<keyword evidence="1" id="KW-0812">Transmembrane</keyword>
<evidence type="ECO:0000313" key="2">
    <source>
        <dbReference type="EMBL" id="QHT04842.1"/>
    </source>
</evidence>
<proteinExistence type="predicted"/>
<feature type="transmembrane region" description="Helical" evidence="1">
    <location>
        <begin position="42"/>
        <end position="69"/>
    </location>
</feature>
<dbReference type="EMBL" id="MN739439">
    <property type="protein sequence ID" value="QHT04842.1"/>
    <property type="molecule type" value="Genomic_DNA"/>
</dbReference>
<reference evidence="2" key="1">
    <citation type="journal article" date="2020" name="Nature">
        <title>Giant virus diversity and host interactions through global metagenomics.</title>
        <authorList>
            <person name="Schulz F."/>
            <person name="Roux S."/>
            <person name="Paez-Espino D."/>
            <person name="Jungbluth S."/>
            <person name="Walsh D.A."/>
            <person name="Denef V.J."/>
            <person name="McMahon K.D."/>
            <person name="Konstantinidis K.T."/>
            <person name="Eloe-Fadrosh E.A."/>
            <person name="Kyrpides N.C."/>
            <person name="Woyke T."/>
        </authorList>
    </citation>
    <scope>NUCLEOTIDE SEQUENCE</scope>
    <source>
        <strain evidence="2">GVMAG-M-3300021343-4</strain>
    </source>
</reference>
<sequence>MLNDLSNSLISSIHTELNKDENQEKMKECVIDPFTGYISGKLYPYILSLSIIMISQIILMIVILLLVIIKFKR</sequence>
<keyword evidence="1" id="KW-0472">Membrane</keyword>